<dbReference type="GO" id="GO:0005829">
    <property type="term" value="C:cytosol"/>
    <property type="evidence" value="ECO:0007669"/>
    <property type="project" value="TreeGrafter"/>
</dbReference>
<comment type="function">
    <text evidence="7">Catalyzes the formation of 6,7-dimethyl-8-ribityllumazine by condensation of 5-amino-6-(D-ribitylamino)uracil with 3,4-dihydroxy-2-butanone 4-phosphate. This is the penultimate step in the biosynthesis of riboflavin.</text>
</comment>
<dbReference type="GO" id="GO:0009231">
    <property type="term" value="P:riboflavin biosynthetic process"/>
    <property type="evidence" value="ECO:0007669"/>
    <property type="project" value="UniProtKB-UniRule"/>
</dbReference>
<dbReference type="EC" id="2.5.1.78" evidence="3 7"/>
<dbReference type="HAMAP" id="MF_00178">
    <property type="entry name" value="Lumazine_synth"/>
    <property type="match status" value="1"/>
</dbReference>
<sequence length="158" mass="17201">MPLRNFNNGATSDLRLLLIEARFYNQLSTELLKGAISVLDSVNAIFDIVTVPGVLEIPAAVSMAVNAKHNKDIQYDGFIVLGVVIKGQTSHFDIITRESIRGLITLSVSKCLAVGNGIVMVDNEEQAWARVSCLQLDKGGFAARAALKMIELKKQLCQ</sequence>
<dbReference type="RefSeq" id="WP_015273502.1">
    <property type="nucleotide sequence ID" value="NC_019907.1"/>
</dbReference>
<comment type="similarity">
    <text evidence="2 7">Belongs to the DMRL synthase family.</text>
</comment>
<dbReference type="SUPFAM" id="SSF52121">
    <property type="entry name" value="Lumazine synthase"/>
    <property type="match status" value="1"/>
</dbReference>
<dbReference type="InterPro" id="IPR034964">
    <property type="entry name" value="LS"/>
</dbReference>
<dbReference type="InterPro" id="IPR002180">
    <property type="entry name" value="LS/RS"/>
</dbReference>
<evidence type="ECO:0000313" key="8">
    <source>
        <dbReference type="EMBL" id="AGA65077.1"/>
    </source>
</evidence>
<dbReference type="PANTHER" id="PTHR21058">
    <property type="entry name" value="6,7-DIMETHYL-8-RIBITYLLUMAZINE SYNTHASE DMRL SYNTHASE LUMAZINE SYNTHASE"/>
    <property type="match status" value="1"/>
</dbReference>
<feature type="binding site" evidence="7">
    <location>
        <begin position="88"/>
        <end position="89"/>
    </location>
    <ligand>
        <name>(2S)-2-hydroxy-3-oxobutyl phosphate</name>
        <dbReference type="ChEBI" id="CHEBI:58830"/>
    </ligand>
</feature>
<feature type="binding site" evidence="7">
    <location>
        <position position="130"/>
    </location>
    <ligand>
        <name>(2S)-2-hydroxy-3-oxobutyl phosphate</name>
        <dbReference type="ChEBI" id="CHEBI:58830"/>
    </ligand>
</feature>
<feature type="binding site" evidence="7">
    <location>
        <position position="116"/>
    </location>
    <ligand>
        <name>5-amino-6-(D-ribitylamino)uracil</name>
        <dbReference type="ChEBI" id="CHEBI:15934"/>
    </ligand>
</feature>
<comment type="pathway">
    <text evidence="1 7">Cofactor biosynthesis; riboflavin biosynthesis; riboflavin from 2-hydroxy-3-oxobutyl phosphate and 5-amino-6-(D-ribitylamino)uracil: step 1/2.</text>
</comment>
<feature type="active site" description="Proton donor" evidence="7">
    <location>
        <position position="91"/>
    </location>
</feature>
<comment type="catalytic activity">
    <reaction evidence="6 7">
        <text>(2S)-2-hydroxy-3-oxobutyl phosphate + 5-amino-6-(D-ribitylamino)uracil = 6,7-dimethyl-8-(1-D-ribityl)lumazine + phosphate + 2 H2O + H(+)</text>
        <dbReference type="Rhea" id="RHEA:26152"/>
        <dbReference type="ChEBI" id="CHEBI:15377"/>
        <dbReference type="ChEBI" id="CHEBI:15378"/>
        <dbReference type="ChEBI" id="CHEBI:15934"/>
        <dbReference type="ChEBI" id="CHEBI:43474"/>
        <dbReference type="ChEBI" id="CHEBI:58201"/>
        <dbReference type="ChEBI" id="CHEBI:58830"/>
        <dbReference type="EC" id="2.5.1.78"/>
    </reaction>
</comment>
<evidence type="ECO:0000256" key="7">
    <source>
        <dbReference type="HAMAP-Rule" id="MF_00178"/>
    </source>
</evidence>
<dbReference type="InterPro" id="IPR036467">
    <property type="entry name" value="LS/RS_sf"/>
</dbReference>
<dbReference type="eggNOG" id="COG0054">
    <property type="taxonomic scope" value="Bacteria"/>
</dbReference>
<dbReference type="CDD" id="cd09209">
    <property type="entry name" value="Lumazine_synthase-I"/>
    <property type="match status" value="1"/>
</dbReference>
<feature type="binding site" evidence="7">
    <location>
        <position position="23"/>
    </location>
    <ligand>
        <name>5-amino-6-(D-ribitylamino)uracil</name>
        <dbReference type="ChEBI" id="CHEBI:15934"/>
    </ligand>
</feature>
<dbReference type="EMBL" id="CP003789">
    <property type="protein sequence ID" value="AGA65077.1"/>
    <property type="molecule type" value="Genomic_DNA"/>
</dbReference>
<keyword evidence="5 7" id="KW-0808">Transferase</keyword>
<accession>L0EVV5</accession>
<dbReference type="GO" id="GO:0000906">
    <property type="term" value="F:6,7-dimethyl-8-ribityllumazine synthase activity"/>
    <property type="evidence" value="ECO:0007669"/>
    <property type="project" value="UniProtKB-UniRule"/>
</dbReference>
<protein>
    <recommendedName>
        <fullName evidence="3 7">6,7-dimethyl-8-ribityllumazine synthase</fullName>
        <shortName evidence="7">DMRL synthase</shortName>
        <shortName evidence="7">LS</shortName>
        <shortName evidence="7">Lumazine synthase</shortName>
        <ecNumber evidence="3 7">2.5.1.78</ecNumber>
    </recommendedName>
</protein>
<dbReference type="HOGENOM" id="CLU_089358_1_2_5"/>
<evidence type="ECO:0000256" key="6">
    <source>
        <dbReference type="ARBA" id="ARBA00048785"/>
    </source>
</evidence>
<dbReference type="PANTHER" id="PTHR21058:SF0">
    <property type="entry name" value="6,7-DIMETHYL-8-RIBITYLLUMAZINE SYNTHASE"/>
    <property type="match status" value="1"/>
</dbReference>
<feature type="binding site" evidence="7">
    <location>
        <begin position="83"/>
        <end position="85"/>
    </location>
    <ligand>
        <name>5-amino-6-(D-ribitylamino)uracil</name>
        <dbReference type="ChEBI" id="CHEBI:15934"/>
    </ligand>
</feature>
<dbReference type="UniPathway" id="UPA00275">
    <property type="reaction ID" value="UER00404"/>
</dbReference>
<evidence type="ECO:0000313" key="9">
    <source>
        <dbReference type="Proteomes" id="UP000010799"/>
    </source>
</evidence>
<name>L0EVV5_LIBCB</name>
<dbReference type="STRING" id="1215343.B488_10850"/>
<proteinExistence type="inferred from homology"/>
<dbReference type="GO" id="GO:0009349">
    <property type="term" value="C:riboflavin synthase complex"/>
    <property type="evidence" value="ECO:0007669"/>
    <property type="project" value="InterPro"/>
</dbReference>
<dbReference type="Gene3D" id="3.40.50.960">
    <property type="entry name" value="Lumazine/riboflavin synthase"/>
    <property type="match status" value="1"/>
</dbReference>
<evidence type="ECO:0000256" key="5">
    <source>
        <dbReference type="ARBA" id="ARBA00022679"/>
    </source>
</evidence>
<keyword evidence="9" id="KW-1185">Reference proteome</keyword>
<feature type="binding site" evidence="7">
    <location>
        <begin position="54"/>
        <end position="56"/>
    </location>
    <ligand>
        <name>5-amino-6-(D-ribitylamino)uracil</name>
        <dbReference type="ChEBI" id="CHEBI:15934"/>
    </ligand>
</feature>
<gene>
    <name evidence="7" type="primary">ribH</name>
    <name evidence="8" type="ordered locus">B488_10850</name>
</gene>
<organism evidence="8 9">
    <name type="scientific">Liberibacter crescens (strain BT-1)</name>
    <dbReference type="NCBI Taxonomy" id="1215343"/>
    <lineage>
        <taxon>Bacteria</taxon>
        <taxon>Pseudomonadati</taxon>
        <taxon>Pseudomonadota</taxon>
        <taxon>Alphaproteobacteria</taxon>
        <taxon>Hyphomicrobiales</taxon>
        <taxon>Rhizobiaceae</taxon>
        <taxon>Liberibacter</taxon>
    </lineage>
</organism>
<dbReference type="AlphaFoldDB" id="L0EVV5"/>
<dbReference type="KEGG" id="lcc:B488_10850"/>
<evidence type="ECO:0000256" key="2">
    <source>
        <dbReference type="ARBA" id="ARBA00007424"/>
    </source>
</evidence>
<reference evidence="8 9" key="1">
    <citation type="journal article" date="2012" name="Stand. Genomic Sci.">
        <title>Complete genome sequence of Liberibacter crescens BT-1.</title>
        <authorList>
            <person name="Leonard M.T."/>
            <person name="Fagen J.R."/>
            <person name="Davis-Richardson A.G."/>
            <person name="Davis M.J."/>
            <person name="Triplett E.W."/>
        </authorList>
    </citation>
    <scope>NUCLEOTIDE SEQUENCE [LARGE SCALE GENOMIC DNA]</scope>
    <source>
        <strain evidence="8 9">BT-1</strain>
    </source>
</reference>
<evidence type="ECO:0000256" key="4">
    <source>
        <dbReference type="ARBA" id="ARBA00022619"/>
    </source>
</evidence>
<dbReference type="Proteomes" id="UP000010799">
    <property type="component" value="Chromosome"/>
</dbReference>
<keyword evidence="4 7" id="KW-0686">Riboflavin biosynthesis</keyword>
<evidence type="ECO:0000256" key="3">
    <source>
        <dbReference type="ARBA" id="ARBA00012664"/>
    </source>
</evidence>
<evidence type="ECO:0000256" key="1">
    <source>
        <dbReference type="ARBA" id="ARBA00004917"/>
    </source>
</evidence>
<dbReference type="PATRIC" id="fig|1215343.11.peg.1116"/>
<dbReference type="Pfam" id="PF00885">
    <property type="entry name" value="DMRL_synthase"/>
    <property type="match status" value="1"/>
</dbReference>